<dbReference type="GO" id="GO:0005634">
    <property type="term" value="C:nucleus"/>
    <property type="evidence" value="ECO:0007669"/>
    <property type="project" value="UniProtKB-SubCell"/>
</dbReference>
<dbReference type="Pfam" id="PF04082">
    <property type="entry name" value="Fungal_trans"/>
    <property type="match status" value="1"/>
</dbReference>
<accession>W6MMP5</accession>
<dbReference type="GO" id="GO:0003677">
    <property type="term" value="F:DNA binding"/>
    <property type="evidence" value="ECO:0007669"/>
    <property type="project" value="InterPro"/>
</dbReference>
<dbReference type="EMBL" id="HG793126">
    <property type="protein sequence ID" value="CDK26232.1"/>
    <property type="molecule type" value="Genomic_DNA"/>
</dbReference>
<dbReference type="GO" id="GO:0008270">
    <property type="term" value="F:zinc ion binding"/>
    <property type="evidence" value="ECO:0007669"/>
    <property type="project" value="InterPro"/>
</dbReference>
<dbReference type="PANTHER" id="PTHR31001">
    <property type="entry name" value="UNCHARACTERIZED TRANSCRIPTIONAL REGULATORY PROTEIN"/>
    <property type="match status" value="1"/>
</dbReference>
<dbReference type="GeneID" id="34519627"/>
<dbReference type="STRING" id="1382522.W6MMP5"/>
<sequence>MIQQVLIPKKRKFSNSPCTQCVISDLACDSQLPCGSCEARHVSCYWLPKMKRRKSVPASSPVAADSFSEAVNIKELKVEDILCHWQKKSSLENIPIPLPPIFSSPCCPAYLDTVTLSVTAKGPWSSLGPGIVAKGNTQQWDRALAKLLPKKSQCDLLIKHYMEEISWIYRTMHLASFCEEYEKFWASKVKDMDTAFIGLIFSMLAVISLFLPQDKISGEGYSVLELRKLSSLWYHGCRQAMIVSGFEMKPNLTHLHTFSVLQTYFYAINDSNTLHSLLGQAVVSAQILGLHDVKQPSDENYDRIDYEIRKRIWWDLCSCDTYQAFCMSRPPLIRCTSAVTPLPSNCHDSEITKCSIKVRPMSEPTYVSVTILIIQLMRICNHLWEENGVYTTDINRVIEVDKKMNQLLEQRPWYLQFLPDGSLPKLPEAENMHLVHWQFQNLYSCIMTQKLRMFRVYLSPRNQYAYNACEAAIHSVFDVYDQLRKIPNIEGTSTFLVQGYQTFSGAVALSAFLLVEQPHNADDVFEEVARLLEDMKIRKLSGVEHPVVTQGAKIIAKMMDILGKRKLVSDNATKQSLVGISNKIYTVFGGKVVAKSYVDRASKKRDVTPVAVGPAARVLREEEVESASNSPHTWAAFNEKGLLNNLDWSLWESFLLDEPAEDSRVKEEG</sequence>
<reference evidence="4" key="2">
    <citation type="submission" date="2014-02" db="EMBL/GenBank/DDBJ databases">
        <title>Complete DNA sequence of /Kuraishia capsulata/ illustrates novel genomic features among budding yeasts (/Saccharomycotina/).</title>
        <authorList>
            <person name="Morales L."/>
            <person name="Noel B."/>
            <person name="Porcel B."/>
            <person name="Marcet-Houben M."/>
            <person name="Hullo M-F."/>
            <person name="Sacerdot C."/>
            <person name="Tekaia F."/>
            <person name="Leh-Louis V."/>
            <person name="Despons L."/>
            <person name="Khanna V."/>
            <person name="Aury J-M."/>
            <person name="Barbe V."/>
            <person name="Couloux A."/>
            <person name="Labadie K."/>
            <person name="Pelletier E."/>
            <person name="Souciet J-L."/>
            <person name="Boekhout T."/>
            <person name="Gabaldon T."/>
            <person name="Wincker P."/>
            <person name="Dujon B."/>
        </authorList>
    </citation>
    <scope>NUCLEOTIDE SEQUENCE</scope>
    <source>
        <strain evidence="4">CBS 1993</strain>
    </source>
</reference>
<dbReference type="InterPro" id="IPR050613">
    <property type="entry name" value="Sec_Metabolite_Reg"/>
</dbReference>
<name>W6MMP5_9ASCO</name>
<evidence type="ECO:0000313" key="5">
    <source>
        <dbReference type="Proteomes" id="UP000019384"/>
    </source>
</evidence>
<reference evidence="4" key="1">
    <citation type="submission" date="2013-12" db="EMBL/GenBank/DDBJ databases">
        <authorList>
            <person name="Genoscope - CEA"/>
        </authorList>
    </citation>
    <scope>NUCLEOTIDE SEQUENCE</scope>
    <source>
        <strain evidence="4">CBS 1993</strain>
    </source>
</reference>
<dbReference type="OrthoDB" id="5142537at2759"/>
<dbReference type="InterPro" id="IPR007219">
    <property type="entry name" value="XnlR_reg_dom"/>
</dbReference>
<dbReference type="PANTHER" id="PTHR31001:SF90">
    <property type="entry name" value="CENTROMERE DNA-BINDING PROTEIN COMPLEX CBF3 SUBUNIT B"/>
    <property type="match status" value="1"/>
</dbReference>
<evidence type="ECO:0000259" key="3">
    <source>
        <dbReference type="SMART" id="SM00906"/>
    </source>
</evidence>
<evidence type="ECO:0000256" key="2">
    <source>
        <dbReference type="ARBA" id="ARBA00023242"/>
    </source>
</evidence>
<dbReference type="RefSeq" id="XP_022458239.1">
    <property type="nucleotide sequence ID" value="XM_022604459.1"/>
</dbReference>
<feature type="domain" description="Xylanolytic transcriptional activator regulatory" evidence="3">
    <location>
        <begin position="274"/>
        <end position="349"/>
    </location>
</feature>
<keyword evidence="2" id="KW-0539">Nucleus</keyword>
<dbReference type="SMART" id="SM00906">
    <property type="entry name" value="Fungal_trans"/>
    <property type="match status" value="1"/>
</dbReference>
<proteinExistence type="predicted"/>
<dbReference type="GO" id="GO:0000981">
    <property type="term" value="F:DNA-binding transcription factor activity, RNA polymerase II-specific"/>
    <property type="evidence" value="ECO:0007669"/>
    <property type="project" value="InterPro"/>
</dbReference>
<gene>
    <name evidence="4" type="ORF">KUCA_T00002203001</name>
</gene>
<evidence type="ECO:0000256" key="1">
    <source>
        <dbReference type="ARBA" id="ARBA00004123"/>
    </source>
</evidence>
<evidence type="ECO:0000313" key="4">
    <source>
        <dbReference type="EMBL" id="CDK26232.1"/>
    </source>
</evidence>
<comment type="subcellular location">
    <subcellularLocation>
        <location evidence="1">Nucleus</location>
    </subcellularLocation>
</comment>
<dbReference type="Proteomes" id="UP000019384">
    <property type="component" value="Unassembled WGS sequence"/>
</dbReference>
<dbReference type="CDD" id="cd12148">
    <property type="entry name" value="fungal_TF_MHR"/>
    <property type="match status" value="1"/>
</dbReference>
<dbReference type="GO" id="GO:0006351">
    <property type="term" value="P:DNA-templated transcription"/>
    <property type="evidence" value="ECO:0007669"/>
    <property type="project" value="InterPro"/>
</dbReference>
<protein>
    <recommendedName>
        <fullName evidence="3">Xylanolytic transcriptional activator regulatory domain-containing protein</fullName>
    </recommendedName>
</protein>
<dbReference type="InterPro" id="IPR036864">
    <property type="entry name" value="Zn2-C6_fun-type_DNA-bd_sf"/>
</dbReference>
<dbReference type="AlphaFoldDB" id="W6MMP5"/>
<organism evidence="4 5">
    <name type="scientific">Kuraishia capsulata CBS 1993</name>
    <dbReference type="NCBI Taxonomy" id="1382522"/>
    <lineage>
        <taxon>Eukaryota</taxon>
        <taxon>Fungi</taxon>
        <taxon>Dikarya</taxon>
        <taxon>Ascomycota</taxon>
        <taxon>Saccharomycotina</taxon>
        <taxon>Pichiomycetes</taxon>
        <taxon>Pichiales</taxon>
        <taxon>Pichiaceae</taxon>
        <taxon>Kuraishia</taxon>
    </lineage>
</organism>
<dbReference type="HOGENOM" id="CLU_022815_0_0_1"/>
<keyword evidence="5" id="KW-1185">Reference proteome</keyword>
<dbReference type="SUPFAM" id="SSF57701">
    <property type="entry name" value="Zn2/Cys6 DNA-binding domain"/>
    <property type="match status" value="1"/>
</dbReference>